<evidence type="ECO:0000313" key="1">
    <source>
        <dbReference type="EMBL" id="DAF94744.1"/>
    </source>
</evidence>
<protein>
    <submittedName>
        <fullName evidence="1">Uncharacterized protein</fullName>
    </submittedName>
</protein>
<accession>A0A8S5UJT9</accession>
<sequence>MLVDITDQYLESDTKVIEDIMVYNARERIIQLILEEKENTKSV</sequence>
<name>A0A8S5UJT9_9CAUD</name>
<proteinExistence type="predicted"/>
<dbReference type="EMBL" id="BK016096">
    <property type="protein sequence ID" value="DAF94744.1"/>
    <property type="molecule type" value="Genomic_DNA"/>
</dbReference>
<organism evidence="1">
    <name type="scientific">Podoviridae sp. ct9A73</name>
    <dbReference type="NCBI Taxonomy" id="2825225"/>
    <lineage>
        <taxon>Viruses</taxon>
        <taxon>Duplodnaviria</taxon>
        <taxon>Heunggongvirae</taxon>
        <taxon>Uroviricota</taxon>
        <taxon>Caudoviricetes</taxon>
    </lineage>
</organism>
<reference evidence="1" key="1">
    <citation type="journal article" date="2021" name="Proc. Natl. Acad. Sci. U.S.A.">
        <title>A Catalog of Tens of Thousands of Viruses from Human Metagenomes Reveals Hidden Associations with Chronic Diseases.</title>
        <authorList>
            <person name="Tisza M.J."/>
            <person name="Buck C.B."/>
        </authorList>
    </citation>
    <scope>NUCLEOTIDE SEQUENCE</scope>
    <source>
        <strain evidence="1">Ct9A73</strain>
    </source>
</reference>